<dbReference type="RefSeq" id="WP_114832396.1">
    <property type="nucleotide sequence ID" value="NZ_QQTO01000028.1"/>
</dbReference>
<dbReference type="PROSITE" id="PS50801">
    <property type="entry name" value="STAS"/>
    <property type="match status" value="1"/>
</dbReference>
<reference evidence="3" key="1">
    <citation type="submission" date="2018-07" db="EMBL/GenBank/DDBJ databases">
        <authorList>
            <person name="Safronova V.I."/>
            <person name="Chirak E.R."/>
            <person name="Sazanova A.L."/>
        </authorList>
    </citation>
    <scope>NUCLEOTIDE SEQUENCE [LARGE SCALE GENOMIC DNA]</scope>
    <source>
        <strain evidence="3">RCAM04685</strain>
    </source>
</reference>
<dbReference type="PANTHER" id="PTHR35849">
    <property type="entry name" value="BLR2341 PROTEIN"/>
    <property type="match status" value="1"/>
</dbReference>
<name>A0A370KYB5_9HYPH</name>
<dbReference type="InterPro" id="IPR036513">
    <property type="entry name" value="STAS_dom_sf"/>
</dbReference>
<dbReference type="AlphaFoldDB" id="A0A370KYB5"/>
<evidence type="ECO:0000259" key="1">
    <source>
        <dbReference type="PROSITE" id="PS50801"/>
    </source>
</evidence>
<keyword evidence="3" id="KW-1185">Reference proteome</keyword>
<dbReference type="InterPro" id="IPR052746">
    <property type="entry name" value="MlaB_ABC_Transporter"/>
</dbReference>
<sequence length="92" mass="9758">MNERNSIILPVDSRISASRAQYDALRIAFAGAGDIAIDATQVQQADITCLQLLASALKTARAKQRRLDISAISPPLQDALARAGLQLPSANS</sequence>
<dbReference type="PANTHER" id="PTHR35849:SF2">
    <property type="entry name" value="BLR2341 PROTEIN"/>
    <property type="match status" value="1"/>
</dbReference>
<feature type="domain" description="STAS" evidence="1">
    <location>
        <begin position="1"/>
        <end position="92"/>
    </location>
</feature>
<accession>A0A370KYB5</accession>
<dbReference type="Pfam" id="PF13466">
    <property type="entry name" value="STAS_2"/>
    <property type="match status" value="1"/>
</dbReference>
<evidence type="ECO:0000313" key="2">
    <source>
        <dbReference type="EMBL" id="RDJ19968.1"/>
    </source>
</evidence>
<dbReference type="SUPFAM" id="SSF52091">
    <property type="entry name" value="SpoIIaa-like"/>
    <property type="match status" value="1"/>
</dbReference>
<dbReference type="Proteomes" id="UP000255207">
    <property type="component" value="Unassembled WGS sequence"/>
</dbReference>
<dbReference type="OrthoDB" id="7582453at2"/>
<dbReference type="InterPro" id="IPR058548">
    <property type="entry name" value="MlaB-like_STAS"/>
</dbReference>
<dbReference type="EMBL" id="QQTP01000024">
    <property type="protein sequence ID" value="RDJ19968.1"/>
    <property type="molecule type" value="Genomic_DNA"/>
</dbReference>
<protein>
    <submittedName>
        <fullName evidence="2">STAS domain-containing protein</fullName>
    </submittedName>
</protein>
<proteinExistence type="predicted"/>
<organism evidence="2 3">
    <name type="scientific">Bosea caraganae</name>
    <dbReference type="NCBI Taxonomy" id="2763117"/>
    <lineage>
        <taxon>Bacteria</taxon>
        <taxon>Pseudomonadati</taxon>
        <taxon>Pseudomonadota</taxon>
        <taxon>Alphaproteobacteria</taxon>
        <taxon>Hyphomicrobiales</taxon>
        <taxon>Boseaceae</taxon>
        <taxon>Bosea</taxon>
    </lineage>
</organism>
<evidence type="ECO:0000313" key="3">
    <source>
        <dbReference type="Proteomes" id="UP000255207"/>
    </source>
</evidence>
<dbReference type="InterPro" id="IPR002645">
    <property type="entry name" value="STAS_dom"/>
</dbReference>
<comment type="caution">
    <text evidence="2">The sequence shown here is derived from an EMBL/GenBank/DDBJ whole genome shotgun (WGS) entry which is preliminary data.</text>
</comment>
<gene>
    <name evidence="2" type="ORF">DWE98_26865</name>
</gene>
<dbReference type="Gene3D" id="3.30.750.24">
    <property type="entry name" value="STAS domain"/>
    <property type="match status" value="1"/>
</dbReference>